<dbReference type="AlphaFoldDB" id="A0A450YT52"/>
<reference evidence="1" key="1">
    <citation type="submission" date="2019-02" db="EMBL/GenBank/DDBJ databases">
        <authorList>
            <person name="Gruber-Vodicka R. H."/>
            <person name="Seah K. B. B."/>
        </authorList>
    </citation>
    <scope>NUCLEOTIDE SEQUENCE</scope>
    <source>
        <strain evidence="1">BECK_BZ125</strain>
        <strain evidence="2">BECK_BZ126</strain>
    </source>
</reference>
<dbReference type="EMBL" id="CAADFW010000035">
    <property type="protein sequence ID" value="VFK59598.1"/>
    <property type="molecule type" value="Genomic_DNA"/>
</dbReference>
<dbReference type="EMBL" id="CAADFT010000039">
    <property type="protein sequence ID" value="VFK44720.1"/>
    <property type="molecule type" value="Genomic_DNA"/>
</dbReference>
<name>A0A450YT52_9GAMM</name>
<evidence type="ECO:0000313" key="2">
    <source>
        <dbReference type="EMBL" id="VFK59598.1"/>
    </source>
</evidence>
<accession>A0A450YT52</accession>
<sequence>MEIHLLLKVDYERHRVHSLTGRITSVSMQKHSRLLKVIAERRVSTNSLSLMFQSKLEENLARLMRELKDGTYQPLPLRRV</sequence>
<protein>
    <submittedName>
        <fullName evidence="1">Uncharacterized protein</fullName>
    </submittedName>
</protein>
<gene>
    <name evidence="1" type="ORF">BECKTC1821E_GA0114239_103911</name>
    <name evidence="2" type="ORF">BECKTC1821F_GA0114240_10357</name>
</gene>
<organism evidence="1">
    <name type="scientific">Candidatus Kentrum sp. TC</name>
    <dbReference type="NCBI Taxonomy" id="2126339"/>
    <lineage>
        <taxon>Bacteria</taxon>
        <taxon>Pseudomonadati</taxon>
        <taxon>Pseudomonadota</taxon>
        <taxon>Gammaproteobacteria</taxon>
        <taxon>Candidatus Kentrum</taxon>
    </lineage>
</organism>
<evidence type="ECO:0000313" key="1">
    <source>
        <dbReference type="EMBL" id="VFK44720.1"/>
    </source>
</evidence>
<proteinExistence type="predicted"/>